<dbReference type="GO" id="GO:0004156">
    <property type="term" value="F:dihydropteroate synthase activity"/>
    <property type="evidence" value="ECO:0007669"/>
    <property type="project" value="UniProtKB-EC"/>
</dbReference>
<dbReference type="InterPro" id="IPR011005">
    <property type="entry name" value="Dihydropteroate_synth-like_sf"/>
</dbReference>
<dbReference type="GO" id="GO:0046653">
    <property type="term" value="P:tetrahydrofolate metabolic process"/>
    <property type="evidence" value="ECO:0007669"/>
    <property type="project" value="TreeGrafter"/>
</dbReference>
<dbReference type="GO" id="GO:0032259">
    <property type="term" value="P:methylation"/>
    <property type="evidence" value="ECO:0007669"/>
    <property type="project" value="UniProtKB-KW"/>
</dbReference>
<dbReference type="Pfam" id="PF00809">
    <property type="entry name" value="Pterin_bind"/>
    <property type="match status" value="1"/>
</dbReference>
<name>A0AA41R540_9BACT</name>
<keyword evidence="3" id="KW-0846">Cobalamin</keyword>
<evidence type="ECO:0000313" key="9">
    <source>
        <dbReference type="Proteomes" id="UP001165427"/>
    </source>
</evidence>
<evidence type="ECO:0000259" key="7">
    <source>
        <dbReference type="PROSITE" id="PS50972"/>
    </source>
</evidence>
<protein>
    <submittedName>
        <fullName evidence="8">Dihydropteroate synthase</fullName>
        <ecNumber evidence="8">2.5.1.15</ecNumber>
    </submittedName>
</protein>
<dbReference type="Gene3D" id="3.20.20.20">
    <property type="entry name" value="Dihydropteroate synthase-like"/>
    <property type="match status" value="1"/>
</dbReference>
<dbReference type="GO" id="GO:0050667">
    <property type="term" value="P:homocysteine metabolic process"/>
    <property type="evidence" value="ECO:0007669"/>
    <property type="project" value="TreeGrafter"/>
</dbReference>
<dbReference type="GO" id="GO:0031419">
    <property type="term" value="F:cobalamin binding"/>
    <property type="evidence" value="ECO:0007669"/>
    <property type="project" value="UniProtKB-KW"/>
</dbReference>
<dbReference type="InterPro" id="IPR050554">
    <property type="entry name" value="Met_Synthase/Corrinoid"/>
</dbReference>
<dbReference type="NCBIfam" id="NF005719">
    <property type="entry name" value="PRK07535.1"/>
    <property type="match status" value="1"/>
</dbReference>
<keyword evidence="6" id="KW-0170">Cobalt</keyword>
<gene>
    <name evidence="8" type="ORF">MRX98_13855</name>
</gene>
<dbReference type="Proteomes" id="UP001165427">
    <property type="component" value="Unassembled WGS sequence"/>
</dbReference>
<feature type="domain" description="Pterin-binding" evidence="7">
    <location>
        <begin position="1"/>
        <end position="249"/>
    </location>
</feature>
<dbReference type="GO" id="GO:0005829">
    <property type="term" value="C:cytosol"/>
    <property type="evidence" value="ECO:0007669"/>
    <property type="project" value="TreeGrafter"/>
</dbReference>
<reference evidence="8" key="1">
    <citation type="submission" date="2022-04" db="EMBL/GenBank/DDBJ databases">
        <title>Desulfatitalea alkaliphila sp. nov., a novel anaerobic sulfate-reducing bacterium isolated from terrestrial mud volcano, Taman Peninsula, Russia.</title>
        <authorList>
            <person name="Khomyakova M.A."/>
            <person name="Merkel A.Y."/>
            <person name="Slobodkin A.I."/>
        </authorList>
    </citation>
    <scope>NUCLEOTIDE SEQUENCE</scope>
    <source>
        <strain evidence="8">M08but</strain>
    </source>
</reference>
<dbReference type="GO" id="GO:0008705">
    <property type="term" value="F:methionine synthase activity"/>
    <property type="evidence" value="ECO:0007669"/>
    <property type="project" value="TreeGrafter"/>
</dbReference>
<evidence type="ECO:0000256" key="3">
    <source>
        <dbReference type="ARBA" id="ARBA00022628"/>
    </source>
</evidence>
<dbReference type="EC" id="2.5.1.15" evidence="8"/>
<dbReference type="EMBL" id="JALJRB010000016">
    <property type="protein sequence ID" value="MCJ8501663.1"/>
    <property type="molecule type" value="Genomic_DNA"/>
</dbReference>
<keyword evidence="9" id="KW-1185">Reference proteome</keyword>
<organism evidence="8 9">
    <name type="scientific">Desulfatitalea alkaliphila</name>
    <dbReference type="NCBI Taxonomy" id="2929485"/>
    <lineage>
        <taxon>Bacteria</taxon>
        <taxon>Pseudomonadati</taxon>
        <taxon>Thermodesulfobacteriota</taxon>
        <taxon>Desulfobacteria</taxon>
        <taxon>Desulfobacterales</taxon>
        <taxon>Desulfosarcinaceae</taxon>
        <taxon>Desulfatitalea</taxon>
    </lineage>
</organism>
<evidence type="ECO:0000313" key="8">
    <source>
        <dbReference type="EMBL" id="MCJ8501663.1"/>
    </source>
</evidence>
<sequence>MIIIGEKINATRKAVKPMILERRETELIELAQNQADAGAAYIDINVGTGTGGREDEVEAIRWAVTTVKAAVAKPICVDSADARVLAAGLAACDGHDAMINSVKADPDYLAEVLPIAARHDVPVICLAMDLEGIPKDVAGRLAACQTIADAAGAHGVPEAHLYFDPLVLPIAADATQAKVTLDTLAAVKDRFPAAKTVMGLSNVSYGLPARAQLNAAFLAMALYAGLDAAIMDPMDSTMRAAALTGTALMGRDRHFRKYSRAFRNA</sequence>
<keyword evidence="2" id="KW-0489">Methyltransferase</keyword>
<keyword evidence="5" id="KW-0479">Metal-binding</keyword>
<evidence type="ECO:0000256" key="5">
    <source>
        <dbReference type="ARBA" id="ARBA00022723"/>
    </source>
</evidence>
<dbReference type="PANTHER" id="PTHR45833:SF1">
    <property type="entry name" value="METHIONINE SYNTHASE"/>
    <property type="match status" value="1"/>
</dbReference>
<evidence type="ECO:0000256" key="4">
    <source>
        <dbReference type="ARBA" id="ARBA00022679"/>
    </source>
</evidence>
<dbReference type="InterPro" id="IPR000489">
    <property type="entry name" value="Pterin-binding_dom"/>
</dbReference>
<dbReference type="SUPFAM" id="SSF51717">
    <property type="entry name" value="Dihydropteroate synthetase-like"/>
    <property type="match status" value="1"/>
</dbReference>
<dbReference type="RefSeq" id="WP_246910204.1">
    <property type="nucleotide sequence ID" value="NZ_JALJRB010000016.1"/>
</dbReference>
<keyword evidence="4 8" id="KW-0808">Transferase</keyword>
<evidence type="ECO:0000256" key="6">
    <source>
        <dbReference type="ARBA" id="ARBA00023285"/>
    </source>
</evidence>
<comment type="similarity">
    <text evidence="1">Belongs to the vitamin-B12 dependent methionine synthase family.</text>
</comment>
<dbReference type="PROSITE" id="PS50972">
    <property type="entry name" value="PTERIN_BINDING"/>
    <property type="match status" value="1"/>
</dbReference>
<dbReference type="AlphaFoldDB" id="A0AA41R540"/>
<dbReference type="PANTHER" id="PTHR45833">
    <property type="entry name" value="METHIONINE SYNTHASE"/>
    <property type="match status" value="1"/>
</dbReference>
<evidence type="ECO:0000256" key="1">
    <source>
        <dbReference type="ARBA" id="ARBA00010398"/>
    </source>
</evidence>
<comment type="caution">
    <text evidence="8">The sequence shown here is derived from an EMBL/GenBank/DDBJ whole genome shotgun (WGS) entry which is preliminary data.</text>
</comment>
<dbReference type="GO" id="GO:0046872">
    <property type="term" value="F:metal ion binding"/>
    <property type="evidence" value="ECO:0007669"/>
    <property type="project" value="UniProtKB-KW"/>
</dbReference>
<accession>A0AA41R540</accession>
<evidence type="ECO:0000256" key="2">
    <source>
        <dbReference type="ARBA" id="ARBA00022603"/>
    </source>
</evidence>
<proteinExistence type="inferred from homology"/>